<sequence>MKSTLILAAFVSLMMGVVSANPVALEGRAPQAPGQGDTQADCDDEFDCCYTSTAACFRQLGYGPGNIYCNLHKYCATDYNIPRTKCNADCCSISTGLGRGCPGK</sequence>
<accession>A0ABR4P8B7</accession>
<comment type="caution">
    <text evidence="2">The sequence shown here is derived from an EMBL/GenBank/DDBJ whole genome shotgun (WGS) entry which is preliminary data.</text>
</comment>
<organism evidence="2 3">
    <name type="scientific">Phlyctema vagabunda</name>
    <dbReference type="NCBI Taxonomy" id="108571"/>
    <lineage>
        <taxon>Eukaryota</taxon>
        <taxon>Fungi</taxon>
        <taxon>Dikarya</taxon>
        <taxon>Ascomycota</taxon>
        <taxon>Pezizomycotina</taxon>
        <taxon>Leotiomycetes</taxon>
        <taxon>Helotiales</taxon>
        <taxon>Dermateaceae</taxon>
        <taxon>Phlyctema</taxon>
    </lineage>
</organism>
<dbReference type="Proteomes" id="UP001629113">
    <property type="component" value="Unassembled WGS sequence"/>
</dbReference>
<proteinExistence type="predicted"/>
<keyword evidence="3" id="KW-1185">Reference proteome</keyword>
<evidence type="ECO:0000313" key="3">
    <source>
        <dbReference type="Proteomes" id="UP001629113"/>
    </source>
</evidence>
<dbReference type="EMBL" id="JBFCZG010000007">
    <property type="protein sequence ID" value="KAL3419553.1"/>
    <property type="molecule type" value="Genomic_DNA"/>
</dbReference>
<name>A0ABR4P8B7_9HELO</name>
<reference evidence="2 3" key="1">
    <citation type="submission" date="2024-06" db="EMBL/GenBank/DDBJ databases">
        <title>Complete genome of Phlyctema vagabunda strain 19-DSS-EL-015.</title>
        <authorList>
            <person name="Fiorenzani C."/>
        </authorList>
    </citation>
    <scope>NUCLEOTIDE SEQUENCE [LARGE SCALE GENOMIC DNA]</scope>
    <source>
        <strain evidence="2 3">19-DSS-EL-015</strain>
    </source>
</reference>
<evidence type="ECO:0000313" key="2">
    <source>
        <dbReference type="EMBL" id="KAL3419553.1"/>
    </source>
</evidence>
<gene>
    <name evidence="2" type="ORF">PVAG01_08051</name>
</gene>
<evidence type="ECO:0000256" key="1">
    <source>
        <dbReference type="SAM" id="SignalP"/>
    </source>
</evidence>
<keyword evidence="1" id="KW-0732">Signal</keyword>
<feature type="signal peptide" evidence="1">
    <location>
        <begin position="1"/>
        <end position="20"/>
    </location>
</feature>
<feature type="chain" id="PRO_5047523083" evidence="1">
    <location>
        <begin position="21"/>
        <end position="104"/>
    </location>
</feature>
<protein>
    <submittedName>
        <fullName evidence="2">Uncharacterized protein</fullName>
    </submittedName>
</protein>